<keyword evidence="3" id="KW-1185">Reference proteome</keyword>
<comment type="caution">
    <text evidence="2">The sequence shown here is derived from an EMBL/GenBank/DDBJ whole genome shotgun (WGS) entry which is preliminary data.</text>
</comment>
<proteinExistence type="predicted"/>
<reference evidence="2 3" key="1">
    <citation type="submission" date="2020-08" db="EMBL/GenBank/DDBJ databases">
        <title>Sequencing the genomes of 1000 actinobacteria strains.</title>
        <authorList>
            <person name="Klenk H.-P."/>
        </authorList>
    </citation>
    <scope>NUCLEOTIDE SEQUENCE [LARGE SCALE GENOMIC DNA]</scope>
    <source>
        <strain evidence="2 3">DSM 40129</strain>
    </source>
</reference>
<evidence type="ECO:0000256" key="1">
    <source>
        <dbReference type="SAM" id="MobiDB-lite"/>
    </source>
</evidence>
<organism evidence="2 3">
    <name type="scientific">Streptomyces collinus</name>
    <dbReference type="NCBI Taxonomy" id="42684"/>
    <lineage>
        <taxon>Bacteria</taxon>
        <taxon>Bacillati</taxon>
        <taxon>Actinomycetota</taxon>
        <taxon>Actinomycetes</taxon>
        <taxon>Kitasatosporales</taxon>
        <taxon>Streptomycetaceae</taxon>
        <taxon>Streptomyces</taxon>
    </lineage>
</organism>
<sequence length="80" mass="7983">MPMRSPGPSVPLRAYTAGTLLVALCAVSTLTLLVIAPAISGGHTVVAPGPSAPNGNTPGFPPPHREPAPEFRPLPSPGPG</sequence>
<dbReference type="Proteomes" id="UP000579531">
    <property type="component" value="Unassembled WGS sequence"/>
</dbReference>
<dbReference type="AlphaFoldDB" id="A0AA89Q7Q9"/>
<protein>
    <submittedName>
        <fullName evidence="2">Uncharacterized protein</fullName>
    </submittedName>
</protein>
<evidence type="ECO:0000313" key="2">
    <source>
        <dbReference type="EMBL" id="MBB5811220.1"/>
    </source>
</evidence>
<evidence type="ECO:0000313" key="3">
    <source>
        <dbReference type="Proteomes" id="UP000579531"/>
    </source>
</evidence>
<name>A0AA89Q7Q9_STRCU</name>
<accession>A0AA89Q7Q9</accession>
<feature type="region of interest" description="Disordered" evidence="1">
    <location>
        <begin position="44"/>
        <end position="80"/>
    </location>
</feature>
<gene>
    <name evidence="2" type="ORF">HNR72_002248</name>
</gene>
<dbReference type="EMBL" id="JACHLX010000001">
    <property type="protein sequence ID" value="MBB5811220.1"/>
    <property type="molecule type" value="Genomic_DNA"/>
</dbReference>
<feature type="compositionally biased region" description="Pro residues" evidence="1">
    <location>
        <begin position="70"/>
        <end position="80"/>
    </location>
</feature>